<dbReference type="InterPro" id="IPR051205">
    <property type="entry name" value="UbiH/COQ6_monooxygenase"/>
</dbReference>
<dbReference type="AlphaFoldDB" id="A0A4R3N6M2"/>
<dbReference type="PANTHER" id="PTHR43876:SF8">
    <property type="entry name" value="2-OCTAPRENYL-6-METHOXYPHENOL HYDROXYLASE"/>
    <property type="match status" value="1"/>
</dbReference>
<feature type="domain" description="FAD-binding" evidence="8">
    <location>
        <begin position="8"/>
        <end position="321"/>
    </location>
</feature>
<gene>
    <name evidence="9" type="ORF">EDC34_103244</name>
</gene>
<evidence type="ECO:0000259" key="8">
    <source>
        <dbReference type="Pfam" id="PF01494"/>
    </source>
</evidence>
<dbReference type="InterPro" id="IPR036188">
    <property type="entry name" value="FAD/NAD-bd_sf"/>
</dbReference>
<dbReference type="RefSeq" id="WP_114959855.1">
    <property type="nucleotide sequence ID" value="NZ_MSZW01000044.1"/>
</dbReference>
<dbReference type="SUPFAM" id="SSF51905">
    <property type="entry name" value="FAD/NAD(P)-binding domain"/>
    <property type="match status" value="1"/>
</dbReference>
<dbReference type="InterPro" id="IPR018168">
    <property type="entry name" value="Ubi_Hdrlase_CS"/>
</dbReference>
<evidence type="ECO:0000256" key="4">
    <source>
        <dbReference type="ARBA" id="ARBA00022630"/>
    </source>
</evidence>
<keyword evidence="7" id="KW-0503">Monooxygenase</keyword>
<comment type="similarity">
    <text evidence="3">Belongs to the UbiH/COQ6 family.</text>
</comment>
<keyword evidence="5" id="KW-0274">FAD</keyword>
<comment type="cofactor">
    <cofactor evidence="1">
        <name>FAD</name>
        <dbReference type="ChEBI" id="CHEBI:57692"/>
    </cofactor>
</comment>
<evidence type="ECO:0000256" key="6">
    <source>
        <dbReference type="ARBA" id="ARBA00023002"/>
    </source>
</evidence>
<name>A0A4R3N6M2_9GAMM</name>
<reference evidence="9 10" key="1">
    <citation type="submission" date="2019-03" db="EMBL/GenBank/DDBJ databases">
        <title>Genomic Encyclopedia of Type Strains, Phase IV (KMG-IV): sequencing the most valuable type-strain genomes for metagenomic binning, comparative biology and taxonomic classification.</title>
        <authorList>
            <person name="Goeker M."/>
        </authorList>
    </citation>
    <scope>NUCLEOTIDE SEQUENCE [LARGE SCALE GENOMIC DNA]</scope>
    <source>
        <strain evidence="9 10">DSM 13605</strain>
    </source>
</reference>
<dbReference type="PROSITE" id="PS01304">
    <property type="entry name" value="UBIH"/>
    <property type="match status" value="1"/>
</dbReference>
<protein>
    <submittedName>
        <fullName evidence="9">2-octaprenyl-6-methoxyphenol hydroxylase /2-octaprenyl-3-methyl-6-methoxy-1,4-benzoquinol hydroxylase</fullName>
    </submittedName>
</protein>
<evidence type="ECO:0000256" key="5">
    <source>
        <dbReference type="ARBA" id="ARBA00022827"/>
    </source>
</evidence>
<evidence type="ECO:0000256" key="3">
    <source>
        <dbReference type="ARBA" id="ARBA00005349"/>
    </source>
</evidence>
<evidence type="ECO:0000313" key="10">
    <source>
        <dbReference type="Proteomes" id="UP000295414"/>
    </source>
</evidence>
<dbReference type="UniPathway" id="UPA00232"/>
<dbReference type="PANTHER" id="PTHR43876">
    <property type="entry name" value="UBIQUINONE BIOSYNTHESIS MONOOXYGENASE COQ6, MITOCHONDRIAL"/>
    <property type="match status" value="1"/>
</dbReference>
<dbReference type="NCBIfam" id="TIGR01988">
    <property type="entry name" value="Ubi-OHases"/>
    <property type="match status" value="1"/>
</dbReference>
<evidence type="ECO:0000313" key="9">
    <source>
        <dbReference type="EMBL" id="TCT24900.1"/>
    </source>
</evidence>
<dbReference type="Gene3D" id="3.50.50.60">
    <property type="entry name" value="FAD/NAD(P)-binding domain"/>
    <property type="match status" value="2"/>
</dbReference>
<comment type="pathway">
    <text evidence="2">Cofactor biosynthesis; ubiquinone biosynthesis.</text>
</comment>
<dbReference type="PRINTS" id="PR00420">
    <property type="entry name" value="RNGMNOXGNASE"/>
</dbReference>
<evidence type="ECO:0000256" key="7">
    <source>
        <dbReference type="ARBA" id="ARBA00023033"/>
    </source>
</evidence>
<dbReference type="OrthoDB" id="9769565at2"/>
<organism evidence="9 10">
    <name type="scientific">Thermomonas haemolytica</name>
    <dbReference type="NCBI Taxonomy" id="141949"/>
    <lineage>
        <taxon>Bacteria</taxon>
        <taxon>Pseudomonadati</taxon>
        <taxon>Pseudomonadota</taxon>
        <taxon>Gammaproteobacteria</taxon>
        <taxon>Lysobacterales</taxon>
        <taxon>Lysobacteraceae</taxon>
        <taxon>Thermomonas</taxon>
    </lineage>
</organism>
<keyword evidence="6" id="KW-0560">Oxidoreductase</keyword>
<keyword evidence="4" id="KW-0285">Flavoprotein</keyword>
<keyword evidence="10" id="KW-1185">Reference proteome</keyword>
<dbReference type="Pfam" id="PF01494">
    <property type="entry name" value="FAD_binding_3"/>
    <property type="match status" value="1"/>
</dbReference>
<evidence type="ECO:0000256" key="2">
    <source>
        <dbReference type="ARBA" id="ARBA00004749"/>
    </source>
</evidence>
<dbReference type="InterPro" id="IPR002938">
    <property type="entry name" value="FAD-bd"/>
</dbReference>
<dbReference type="GO" id="GO:0071949">
    <property type="term" value="F:FAD binding"/>
    <property type="evidence" value="ECO:0007669"/>
    <property type="project" value="InterPro"/>
</dbReference>
<proteinExistence type="inferred from homology"/>
<accession>A0A4R3N6M2</accession>
<dbReference type="GO" id="GO:0006744">
    <property type="term" value="P:ubiquinone biosynthetic process"/>
    <property type="evidence" value="ECO:0007669"/>
    <property type="project" value="UniProtKB-UniPathway"/>
</dbReference>
<dbReference type="Proteomes" id="UP000295414">
    <property type="component" value="Unassembled WGS sequence"/>
</dbReference>
<dbReference type="GO" id="GO:0008681">
    <property type="term" value="F:2-octaprenyl-6-methoxyphenol hydroxylase activity"/>
    <property type="evidence" value="ECO:0007669"/>
    <property type="project" value="TreeGrafter"/>
</dbReference>
<comment type="caution">
    <text evidence="9">The sequence shown here is derived from an EMBL/GenBank/DDBJ whole genome shotgun (WGS) entry which is preliminary data.</text>
</comment>
<dbReference type="EMBL" id="SMAP01000003">
    <property type="protein sequence ID" value="TCT24900.1"/>
    <property type="molecule type" value="Genomic_DNA"/>
</dbReference>
<sequence>MSRRGQLDAVVAGGGVVGATAALALARAGLQVALVEARPPAPWRRESRDLRVYAFAPDNAALLRELGVWPQVAACRAQPYRGMRVWDAAGGDPLVFDADVLGQPQLGWIVENALLVDALWQALPAAGVRLHCPARVEGLEQMDDGVRLRLDDGLQLEARLAIAADGGQSALRQLAGIAAPQHDYHQRGLVAFVASSAPHRDTCWQRFLATGPVALLPFAADGDAGLEGHLGSIVWTLPEAEAQRLLQAPEAEFEQALSIAFGGELGDFTLQSPRAAFPLRRQLADTQVAGRVLLVGDAAHVMHPLAGQGVNHGLRDVAALRALVRTAQAQGGDIAAPARLARWARNRRSENALGAYAFEAINRVFSNDALLPTLVRGHALGLAGRLPPLARALWRHAAGV</sequence>
<dbReference type="InterPro" id="IPR010971">
    <property type="entry name" value="UbiH/COQ6"/>
</dbReference>
<evidence type="ECO:0000256" key="1">
    <source>
        <dbReference type="ARBA" id="ARBA00001974"/>
    </source>
</evidence>